<sequence>MKSFQLTLIALVIMFNLSCVSGQEKSPINKLESSEKNDVISIGKKFTLHSKILGEDKEIYISLPHKYEEHVQSYPVIFTLEAELLFESAHTITKFMAARSKMPQSIVIGIANGEYKKRNEMGFKRWGAKPDLYLKFIEQELIPYLESNYRANQHRTIIGLSPTTGLLFEAFFEKPELFKGYIALSAHPEWDIIPNSTLIDKIISTIKEPSRRKTTLYLGRADSDLKDAQYIQKAFDDAIHKLKNEKSITNCIIDVLEKEEHYLMAIRGIRAGLESIYPNNIWRDPGLIGWDKNKNYARDYYKSYYDSLSSMYGFDIFPVEDGHAYGYYLTGVIYNATRWGTNKQVIDLAELGISYYPNSAKLHIQLAEAYKKGGKLKKAYATAEKAIQLVKTFHPNELNAYLEKFEKLKK</sequence>
<evidence type="ECO:0000313" key="1">
    <source>
        <dbReference type="EMBL" id="MFD2566352.1"/>
    </source>
</evidence>
<dbReference type="SUPFAM" id="SSF48452">
    <property type="entry name" value="TPR-like"/>
    <property type="match status" value="1"/>
</dbReference>
<dbReference type="Pfam" id="PF00756">
    <property type="entry name" value="Esterase"/>
    <property type="match status" value="1"/>
</dbReference>
<dbReference type="GO" id="GO:0016787">
    <property type="term" value="F:hydrolase activity"/>
    <property type="evidence" value="ECO:0007669"/>
    <property type="project" value="UniProtKB-KW"/>
</dbReference>
<dbReference type="Proteomes" id="UP001597508">
    <property type="component" value="Unassembled WGS sequence"/>
</dbReference>
<dbReference type="InterPro" id="IPR050583">
    <property type="entry name" value="Mycobacterial_A85_antigen"/>
</dbReference>
<accession>A0ABW5LNE7</accession>
<dbReference type="RefSeq" id="WP_379665060.1">
    <property type="nucleotide sequence ID" value="NZ_JBHULH010000001.1"/>
</dbReference>
<name>A0ABW5LNE7_9FLAO</name>
<dbReference type="PANTHER" id="PTHR48098">
    <property type="entry name" value="ENTEROCHELIN ESTERASE-RELATED"/>
    <property type="match status" value="1"/>
</dbReference>
<reference evidence="2" key="1">
    <citation type="journal article" date="2019" name="Int. J. Syst. Evol. Microbiol.">
        <title>The Global Catalogue of Microorganisms (GCM) 10K type strain sequencing project: providing services to taxonomists for standard genome sequencing and annotation.</title>
        <authorList>
            <consortium name="The Broad Institute Genomics Platform"/>
            <consortium name="The Broad Institute Genome Sequencing Center for Infectious Disease"/>
            <person name="Wu L."/>
            <person name="Ma J."/>
        </authorList>
    </citation>
    <scope>NUCLEOTIDE SEQUENCE [LARGE SCALE GENOMIC DNA]</scope>
    <source>
        <strain evidence="2">KCTC 52127</strain>
    </source>
</reference>
<dbReference type="EMBL" id="JBHULH010000001">
    <property type="protein sequence ID" value="MFD2566352.1"/>
    <property type="molecule type" value="Genomic_DNA"/>
</dbReference>
<proteinExistence type="predicted"/>
<dbReference type="Gene3D" id="3.40.50.1820">
    <property type="entry name" value="alpha/beta hydrolase"/>
    <property type="match status" value="1"/>
</dbReference>
<dbReference type="Gene3D" id="1.25.40.10">
    <property type="entry name" value="Tetratricopeptide repeat domain"/>
    <property type="match status" value="1"/>
</dbReference>
<dbReference type="PANTHER" id="PTHR48098:SF6">
    <property type="entry name" value="FERRI-BACILLIBACTIN ESTERASE BESA"/>
    <property type="match status" value="1"/>
</dbReference>
<dbReference type="InterPro" id="IPR011990">
    <property type="entry name" value="TPR-like_helical_dom_sf"/>
</dbReference>
<organism evidence="1 2">
    <name type="scientific">Pseudotenacibaculum haliotis</name>
    <dbReference type="NCBI Taxonomy" id="1862138"/>
    <lineage>
        <taxon>Bacteria</taxon>
        <taxon>Pseudomonadati</taxon>
        <taxon>Bacteroidota</taxon>
        <taxon>Flavobacteriia</taxon>
        <taxon>Flavobacteriales</taxon>
        <taxon>Flavobacteriaceae</taxon>
        <taxon>Pseudotenacibaculum</taxon>
    </lineage>
</organism>
<dbReference type="SUPFAM" id="SSF53474">
    <property type="entry name" value="alpha/beta-Hydrolases"/>
    <property type="match status" value="1"/>
</dbReference>
<comment type="caution">
    <text evidence="1">The sequence shown here is derived from an EMBL/GenBank/DDBJ whole genome shotgun (WGS) entry which is preliminary data.</text>
</comment>
<gene>
    <name evidence="1" type="ORF">ACFSRZ_03145</name>
</gene>
<dbReference type="InterPro" id="IPR029058">
    <property type="entry name" value="AB_hydrolase_fold"/>
</dbReference>
<dbReference type="InterPro" id="IPR000801">
    <property type="entry name" value="Esterase-like"/>
</dbReference>
<evidence type="ECO:0000313" key="2">
    <source>
        <dbReference type="Proteomes" id="UP001597508"/>
    </source>
</evidence>
<keyword evidence="2" id="KW-1185">Reference proteome</keyword>
<protein>
    <submittedName>
        <fullName evidence="1">Alpha/beta hydrolase-fold protein</fullName>
    </submittedName>
</protein>
<keyword evidence="1" id="KW-0378">Hydrolase</keyword>